<name>A0A1Y2LT15_EPING</name>
<gene>
    <name evidence="1" type="ORF">B5807_08861</name>
</gene>
<evidence type="ECO:0000313" key="1">
    <source>
        <dbReference type="EMBL" id="OSS46722.1"/>
    </source>
</evidence>
<reference evidence="1 2" key="1">
    <citation type="journal article" date="2017" name="Genome Announc.">
        <title>Genome sequence of the saprophytic ascomycete Epicoccum nigrum ICMP 19927 strain isolated from New Zealand.</title>
        <authorList>
            <person name="Fokin M."/>
            <person name="Fleetwood D."/>
            <person name="Weir B.S."/>
            <person name="Villas-Boas S.G."/>
        </authorList>
    </citation>
    <scope>NUCLEOTIDE SEQUENCE [LARGE SCALE GENOMIC DNA]</scope>
    <source>
        <strain evidence="1 2">ICMP 19927</strain>
    </source>
</reference>
<evidence type="ECO:0008006" key="3">
    <source>
        <dbReference type="Google" id="ProtNLM"/>
    </source>
</evidence>
<dbReference type="OMA" id="VMQIVNH"/>
<organism evidence="1 2">
    <name type="scientific">Epicoccum nigrum</name>
    <name type="common">Soil fungus</name>
    <name type="synonym">Epicoccum purpurascens</name>
    <dbReference type="NCBI Taxonomy" id="105696"/>
    <lineage>
        <taxon>Eukaryota</taxon>
        <taxon>Fungi</taxon>
        <taxon>Dikarya</taxon>
        <taxon>Ascomycota</taxon>
        <taxon>Pezizomycotina</taxon>
        <taxon>Dothideomycetes</taxon>
        <taxon>Pleosporomycetidae</taxon>
        <taxon>Pleosporales</taxon>
        <taxon>Pleosporineae</taxon>
        <taxon>Didymellaceae</taxon>
        <taxon>Epicoccum</taxon>
    </lineage>
</organism>
<evidence type="ECO:0000313" key="2">
    <source>
        <dbReference type="Proteomes" id="UP000193240"/>
    </source>
</evidence>
<protein>
    <recommendedName>
        <fullName evidence="3">Transcription factor domain-containing protein</fullName>
    </recommendedName>
</protein>
<dbReference type="Proteomes" id="UP000193240">
    <property type="component" value="Unassembled WGS sequence"/>
</dbReference>
<proteinExistence type="predicted"/>
<dbReference type="EMBL" id="KZ107850">
    <property type="protein sequence ID" value="OSS46722.1"/>
    <property type="molecule type" value="Genomic_DNA"/>
</dbReference>
<keyword evidence="2" id="KW-1185">Reference proteome</keyword>
<sequence length="473" mass="53380">MKQSNDPSFNFVNIQHPDDLKDGETQLRIRKLAMREVGKARRKPKTKRGRNQIVLELRGTPQPPASIHYLGSGRIDPFIRLPIELDDNARALLANIFDPESLHASQLRGSWFPVGLESPAAFHNMLANSQYYFFQKSHGYFPSRNTGQALIHHQRALGLARQLLGDPARQTSNEALSTVVSFICHHAILANFASGEWNQHQHALLKIIALRGGLHMIDQDHIRITISWGDLIGSFAQDIPPSIPLPISWELDSRPPPGARRQQSIISLMWKQQLPTHLDWVTIFDDVVQLISLDGAFNEQQQELAATSGSWIEPTIHRLLAIRPLALGNNRGNVIEEVCRLGTLLFLASFWRILGQSPVHTATISRDLQLVLLQYQMEWHELKPLLAWALYHAALETADPALRSQFVFILAVVISGMHVQRWEEFMAIVKSVLWVDSVVAGSDDLIRVEVMQILEDLPSTPAYGQRVESYQLA</sequence>
<dbReference type="STRING" id="105696.A0A1Y2LT15"/>
<dbReference type="AlphaFoldDB" id="A0A1Y2LT15"/>
<dbReference type="PANTHER" id="PTHR37540:SF5">
    <property type="entry name" value="TRANSCRIPTION FACTOR DOMAIN-CONTAINING PROTEIN"/>
    <property type="match status" value="1"/>
</dbReference>
<accession>A0A1Y2LT15</accession>
<dbReference type="InParanoid" id="A0A1Y2LT15"/>
<dbReference type="PANTHER" id="PTHR37540">
    <property type="entry name" value="TRANSCRIPTION FACTOR (ACR-2), PUTATIVE-RELATED-RELATED"/>
    <property type="match status" value="1"/>
</dbReference>